<reference evidence="1 2" key="1">
    <citation type="submission" date="2009-04" db="EMBL/GenBank/DDBJ databases">
        <authorList>
            <person name="Sebastian Y."/>
            <person name="Madupu R."/>
            <person name="Durkin A.S."/>
            <person name="Torralba M."/>
            <person name="Methe B."/>
            <person name="Sutton G.G."/>
            <person name="Strausberg R.L."/>
            <person name="Nelson K.E."/>
        </authorList>
    </citation>
    <scope>NUCLEOTIDE SEQUENCE [LARGE SCALE GENOMIC DNA]</scope>
    <source>
        <strain evidence="1 2">60-3</strain>
    </source>
</reference>
<dbReference type="STRING" id="596327.PORUE0001_0110"/>
<organism evidence="1 2">
    <name type="scientific">Porphyromonas uenonis 60-3</name>
    <dbReference type="NCBI Taxonomy" id="596327"/>
    <lineage>
        <taxon>Bacteria</taxon>
        <taxon>Pseudomonadati</taxon>
        <taxon>Bacteroidota</taxon>
        <taxon>Bacteroidia</taxon>
        <taxon>Bacteroidales</taxon>
        <taxon>Porphyromonadaceae</taxon>
        <taxon>Porphyromonas</taxon>
    </lineage>
</organism>
<proteinExistence type="predicted"/>
<gene>
    <name evidence="1" type="ORF">PORUE0001_0110</name>
</gene>
<evidence type="ECO:0008006" key="3">
    <source>
        <dbReference type="Google" id="ProtNLM"/>
    </source>
</evidence>
<evidence type="ECO:0000313" key="1">
    <source>
        <dbReference type="EMBL" id="EEK16991.1"/>
    </source>
</evidence>
<dbReference type="eggNOG" id="COG0347">
    <property type="taxonomic scope" value="Bacteria"/>
</dbReference>
<dbReference type="NCBIfam" id="NF045581">
    <property type="entry name" value="PG0541_fam"/>
    <property type="match status" value="1"/>
</dbReference>
<accession>C2MB64</accession>
<dbReference type="AlphaFoldDB" id="C2MB64"/>
<dbReference type="EMBL" id="ACLR01000120">
    <property type="protein sequence ID" value="EEK16991.1"/>
    <property type="molecule type" value="Genomic_DNA"/>
</dbReference>
<dbReference type="RefSeq" id="WP_007365137.1">
    <property type="nucleotide sequence ID" value="NZ_ACLR01000120.1"/>
</dbReference>
<protein>
    <recommendedName>
        <fullName evidence="3">YCII-related domain-containing protein</fullName>
    </recommendedName>
</protein>
<dbReference type="SUPFAM" id="SSF54913">
    <property type="entry name" value="GlnB-like"/>
    <property type="match status" value="1"/>
</dbReference>
<dbReference type="InterPro" id="IPR015867">
    <property type="entry name" value="N-reg_PII/ATP_PRibTrfase_C"/>
</dbReference>
<evidence type="ECO:0000313" key="2">
    <source>
        <dbReference type="Proteomes" id="UP000003303"/>
    </source>
</evidence>
<comment type="caution">
    <text evidence="1">The sequence shown here is derived from an EMBL/GenBank/DDBJ whole genome shotgun (WGS) entry which is preliminary data.</text>
</comment>
<dbReference type="Proteomes" id="UP000003303">
    <property type="component" value="Unassembled WGS sequence"/>
</dbReference>
<dbReference type="OrthoDB" id="5517163at2"/>
<keyword evidence="2" id="KW-1185">Reference proteome</keyword>
<name>C2MB64_9PORP</name>
<dbReference type="InterPro" id="IPR011322">
    <property type="entry name" value="N-reg_PII-like_a/b"/>
</dbReference>
<sequence>MNRQKALFIVYNSALHGLVLRTLEQHNAKGYTEWSEVYGRGSATGEPHLGSHAWPTTNGAMMVITDAERAERILSALHQIDLDNPQQGLRAFAWEVTDMI</sequence>
<dbReference type="Gene3D" id="3.30.70.120">
    <property type="match status" value="1"/>
</dbReference>